<dbReference type="GeneTree" id="ENSGT00390000014288"/>
<feature type="chain" id="PRO_5035479104" evidence="2">
    <location>
        <begin position="23"/>
        <end position="378"/>
    </location>
</feature>
<dbReference type="GO" id="GO:0042127">
    <property type="term" value="P:regulation of cell population proliferation"/>
    <property type="evidence" value="ECO:0007669"/>
    <property type="project" value="Ensembl"/>
</dbReference>
<evidence type="ECO:0000313" key="5">
    <source>
        <dbReference type="RGD" id="1359334"/>
    </source>
</evidence>
<name>A0A8L2QUG9_RAT</name>
<dbReference type="PANTHER" id="PTHR16240">
    <property type="entry name" value="PROTEIN MENT"/>
    <property type="match status" value="1"/>
</dbReference>
<evidence type="ECO:0000256" key="1">
    <source>
        <dbReference type="SAM" id="MobiDB-lite"/>
    </source>
</evidence>
<feature type="signal peptide" evidence="2">
    <location>
        <begin position="1"/>
        <end position="22"/>
    </location>
</feature>
<feature type="compositionally biased region" description="Polar residues" evidence="1">
    <location>
        <begin position="162"/>
        <end position="182"/>
    </location>
</feature>
<reference evidence="3" key="2">
    <citation type="submission" date="2025-03" db="UniProtKB">
        <authorList>
            <consortium name="Ensembl"/>
        </authorList>
    </citation>
    <scope>IDENTIFICATION</scope>
    <source>
        <strain evidence="3">Brown Norway</strain>
    </source>
</reference>
<dbReference type="InterPro" id="IPR029292">
    <property type="entry name" value="MENT"/>
</dbReference>
<gene>
    <name evidence="3 5" type="primary">C2h1orf56</name>
</gene>
<feature type="region of interest" description="Disordered" evidence="1">
    <location>
        <begin position="162"/>
        <end position="197"/>
    </location>
</feature>
<dbReference type="Pfam" id="PF15322">
    <property type="entry name" value="PMSI1"/>
    <property type="match status" value="1"/>
</dbReference>
<dbReference type="Proteomes" id="UP000002494">
    <property type="component" value="Chromosome 2"/>
</dbReference>
<keyword evidence="2" id="KW-0732">Signal</keyword>
<dbReference type="OMA" id="WHCHCRS"/>
<evidence type="ECO:0000313" key="3">
    <source>
        <dbReference type="Ensembl" id="ENSRNOP00000059268.2"/>
    </source>
</evidence>
<dbReference type="AlphaFoldDB" id="A0A8L2QUG9"/>
<dbReference type="OrthoDB" id="9537043at2759"/>
<sequence length="378" mass="41712">MVPAACMLLWALLLSLESRAAGAEDQKTNPTATTVRMQRVSFHFGGPARSLRSTNPTARTSISRKLRVTLEDENDALATADRLAVPAAAELLSTVTGYSRSSLSNSGDWEEDGSLEEGVVDTRKTTNNPITIFSTTNTVGSSSTTGRFVANSQEREIRLTTDMRSPSSKTTVDLSSETTLQQWSTPGSTPSPWPKPSLTAMPSPEDLRVVLMPWGPWHCHCKSGTMSRSRAGKLHGLSGRLRVGALNELRTEHRPCTYQLCTCNRQLEECPLDSSLCTDHSCSTHVASTISPIPVHLRRRPILPPTSPSPSPALAFWKRVRIGLEDIWNSLSSVFTETQPKEPRGNGHVTLKRRCLHYKLPFKPQHPLHIFNIKKKKT</sequence>
<evidence type="ECO:0000256" key="2">
    <source>
        <dbReference type="SAM" id="SignalP"/>
    </source>
</evidence>
<organism evidence="3 4">
    <name type="scientific">Rattus norvegicus</name>
    <name type="common">Rat</name>
    <dbReference type="NCBI Taxonomy" id="10116"/>
    <lineage>
        <taxon>Eukaryota</taxon>
        <taxon>Metazoa</taxon>
        <taxon>Chordata</taxon>
        <taxon>Craniata</taxon>
        <taxon>Vertebrata</taxon>
        <taxon>Euteleostomi</taxon>
        <taxon>Mammalia</taxon>
        <taxon>Eutheria</taxon>
        <taxon>Euarchontoglires</taxon>
        <taxon>Glires</taxon>
        <taxon>Rodentia</taxon>
        <taxon>Myomorpha</taxon>
        <taxon>Muroidea</taxon>
        <taxon>Muridae</taxon>
        <taxon>Murinae</taxon>
        <taxon>Rattus</taxon>
    </lineage>
</organism>
<dbReference type="RGD" id="1359334">
    <property type="gene designation" value="C2h1orf56"/>
</dbReference>
<dbReference type="PANTHER" id="PTHR16240:SF2">
    <property type="entry name" value="PROTEIN MENT"/>
    <property type="match status" value="1"/>
</dbReference>
<keyword evidence="4" id="KW-1185">Reference proteome</keyword>
<evidence type="ECO:0000313" key="4">
    <source>
        <dbReference type="Proteomes" id="UP000002494"/>
    </source>
</evidence>
<accession>A0A8L2QUG9</accession>
<proteinExistence type="predicted"/>
<reference evidence="3" key="1">
    <citation type="journal article" date="2004" name="Nature">
        <title>Genome sequence of the Brown Norway rat yields insights into mammalian evolution.</title>
        <authorList>
            <consortium name="Rat Genome Sequencing Project Consortium"/>
            <person name="Gibbs R.A."/>
            <person name="Weinstock G.M."/>
            <person name="Metzker M.L."/>
            <person name="Muzny D.M."/>
            <person name="Sodergren E.J."/>
            <person name="Scherer S."/>
            <person name="Scott G."/>
            <person name="Steffen D."/>
            <person name="Worley K.C."/>
            <person name="Burch P.E."/>
            <person name="Okwuonu G."/>
            <person name="Hines S."/>
            <person name="Lewis L."/>
            <person name="Deramo C."/>
            <person name="Delgado O."/>
            <person name="Dugan-Rocha S."/>
            <person name="Miner G."/>
            <person name="Morgan M."/>
            <person name="Hawes A."/>
            <person name="Gill R."/>
            <person name="Holt R.A."/>
            <person name="Adams M.D."/>
            <person name="Amanatides P.G."/>
            <person name="Baden-Tillson H."/>
            <person name="Barnstead M."/>
            <person name="Chin S."/>
            <person name="Evans C.A."/>
            <person name="Ferriera S."/>
            <person name="Fosler C."/>
            <person name="Glodek A."/>
            <person name="Gu Z."/>
            <person name="Jennings D."/>
            <person name="Kraft C.L."/>
            <person name="Nguyen T."/>
            <person name="Pfannkoch C.M."/>
            <person name="Sitter C."/>
            <person name="Sutton G.G."/>
            <person name="Venter J.C."/>
            <person name="Woodage T."/>
            <person name="Smith D."/>
            <person name="Lee H.-M."/>
            <person name="Gustafson E."/>
            <person name="Cahill P."/>
            <person name="Kana A."/>
            <person name="Doucette-Stamm L."/>
            <person name="Weinstock K."/>
            <person name="Fechtel K."/>
            <person name="Weiss R.B."/>
            <person name="Dunn D.M."/>
            <person name="Green E.D."/>
            <person name="Blakesley R.W."/>
            <person name="Bouffard G.G."/>
            <person name="De Jong P.J."/>
            <person name="Osoegawa K."/>
            <person name="Zhu B."/>
            <person name="Marra M."/>
            <person name="Schein J."/>
            <person name="Bosdet I."/>
            <person name="Fjell C."/>
            <person name="Jones S."/>
            <person name="Krzywinski M."/>
            <person name="Mathewson C."/>
            <person name="Siddiqui A."/>
            <person name="Wye N."/>
            <person name="McPherson J."/>
            <person name="Zhao S."/>
            <person name="Fraser C.M."/>
            <person name="Shetty J."/>
            <person name="Shatsman S."/>
            <person name="Geer K."/>
            <person name="Chen Y."/>
            <person name="Abramzon S."/>
            <person name="Nierman W.C."/>
            <person name="Havlak P.H."/>
            <person name="Chen R."/>
            <person name="Durbin K.J."/>
            <person name="Egan A."/>
            <person name="Ren Y."/>
            <person name="Song X.-Z."/>
            <person name="Li B."/>
            <person name="Liu Y."/>
            <person name="Qin X."/>
            <person name="Cawley S."/>
            <person name="Cooney A.J."/>
            <person name="D'Souza L.M."/>
            <person name="Martin K."/>
            <person name="Wu J.Q."/>
            <person name="Gonzalez-Garay M.L."/>
            <person name="Jackson A.R."/>
            <person name="Kalafus K.J."/>
            <person name="McLeod M.P."/>
            <person name="Milosavljevic A."/>
            <person name="Virk D."/>
            <person name="Volkov A."/>
            <person name="Wheeler D.A."/>
            <person name="Zhang Z."/>
            <person name="Bailey J.A."/>
            <person name="Eichler E.E."/>
            <person name="Tuzun E."/>
            <person name="Birney E."/>
            <person name="Mongin E."/>
            <person name="Ureta-Vidal A."/>
            <person name="Woodwark C."/>
            <person name="Zdobnov E."/>
            <person name="Bork P."/>
            <person name="Suyama M."/>
            <person name="Torrents D."/>
            <person name="Alexandersson M."/>
            <person name="Trask B.J."/>
            <person name="Young J.M."/>
            <person name="Huang H."/>
            <person name="Wang H."/>
            <person name="Xing H."/>
            <person name="Daniels S."/>
            <person name="Gietzen D."/>
            <person name="Schmidt J."/>
            <person name="Stevens K."/>
            <person name="Vitt U."/>
            <person name="Wingrove J."/>
            <person name="Camara F."/>
            <person name="Mar Alba M."/>
            <person name="Abril J.F."/>
            <person name="Guigo R."/>
            <person name="Smit A."/>
            <person name="Dubchak I."/>
            <person name="Rubin E.M."/>
            <person name="Couronne O."/>
            <person name="Poliakov A."/>
            <person name="Huebner N."/>
            <person name="Ganten D."/>
            <person name="Goesele C."/>
            <person name="Hummel O."/>
            <person name="Kreitler T."/>
            <person name="Lee Y.-A."/>
            <person name="Monti J."/>
            <person name="Schulz H."/>
            <person name="Zimdahl H."/>
            <person name="Himmelbauer H."/>
            <person name="Lehrach H."/>
            <person name="Jacob H.J."/>
            <person name="Bromberg S."/>
            <person name="Gullings-Handley J."/>
            <person name="Jensen-Seaman M.I."/>
            <person name="Kwitek A.E."/>
            <person name="Lazar J."/>
            <person name="Pasko D."/>
            <person name="Tonellato P.J."/>
            <person name="Twigger S."/>
            <person name="Ponting C.P."/>
            <person name="Duarte J.M."/>
            <person name="Rice S."/>
            <person name="Goodstadt L."/>
            <person name="Beatson S.A."/>
            <person name="Emes R.D."/>
            <person name="Winter E.E."/>
            <person name="Webber C."/>
            <person name="Brandt P."/>
            <person name="Nyakatura G."/>
            <person name="Adetobi M."/>
            <person name="Chiaromonte F."/>
            <person name="Elnitski L."/>
            <person name="Eswara P."/>
            <person name="Hardison R.C."/>
            <person name="Hou M."/>
            <person name="Kolbe D."/>
            <person name="Makova K."/>
            <person name="Miller W."/>
            <person name="Nekrutenko A."/>
            <person name="Riemer C."/>
            <person name="Schwartz S."/>
            <person name="Taylor J."/>
            <person name="Yang S."/>
            <person name="Zhang Y."/>
            <person name="Lindpaintner K."/>
            <person name="Andrews T.D."/>
            <person name="Caccamo M."/>
            <person name="Clamp M."/>
            <person name="Clarke L."/>
            <person name="Curwen V."/>
            <person name="Durbin R.M."/>
            <person name="Eyras E."/>
            <person name="Searle S.M."/>
            <person name="Cooper G.M."/>
            <person name="Batzoglou S."/>
            <person name="Brudno M."/>
            <person name="Sidow A."/>
            <person name="Stone E.A."/>
            <person name="Payseur B.A."/>
            <person name="Bourque G."/>
            <person name="Lopez-Otin C."/>
            <person name="Puente X.S."/>
            <person name="Chakrabarti K."/>
            <person name="Chatterji S."/>
            <person name="Dewey C."/>
            <person name="Pachter L."/>
            <person name="Bray N."/>
            <person name="Yap V.B."/>
            <person name="Caspi A."/>
            <person name="Tesler G."/>
            <person name="Pevzner P.A."/>
            <person name="Haussler D."/>
            <person name="Roskin K.M."/>
            <person name="Baertsch R."/>
            <person name="Clawson H."/>
            <person name="Furey T.S."/>
            <person name="Hinrichs A.S."/>
            <person name="Karolchik D."/>
            <person name="Kent W.J."/>
            <person name="Rosenbloom K.R."/>
            <person name="Trumbower H."/>
            <person name="Weirauch M."/>
            <person name="Cooper D.N."/>
            <person name="Stenson P.D."/>
            <person name="Ma B."/>
            <person name="Brent M."/>
            <person name="Arumugam M."/>
            <person name="Shteynberg D."/>
            <person name="Copley R.R."/>
            <person name="Taylor M.S."/>
            <person name="Riethman H."/>
            <person name="Mudunuri U."/>
            <person name="Peterson J."/>
            <person name="Guyer M."/>
            <person name="Felsenfeld A."/>
            <person name="Old S."/>
            <person name="Mockrin S."/>
            <person name="Collins F.S."/>
        </authorList>
    </citation>
    <scope>NUCLEOTIDE SEQUENCE [LARGE SCALE GENOMIC DNA]</scope>
    <source>
        <strain evidence="3">Brown Norway</strain>
    </source>
</reference>
<dbReference type="Ensembl" id="ENSRNOT00000064238.3">
    <property type="protein sequence ID" value="ENSRNOP00000059268.2"/>
    <property type="gene ID" value="ENSRNOG00000021656.6"/>
</dbReference>
<protein>
    <submittedName>
        <fullName evidence="3">Similar to human chromosome 1 open reading frame 56</fullName>
    </submittedName>
</protein>